<evidence type="ECO:0000256" key="3">
    <source>
        <dbReference type="PROSITE-ProRule" id="PRU00339"/>
    </source>
</evidence>
<dbReference type="SMART" id="SM00028">
    <property type="entry name" value="TPR"/>
    <property type="match status" value="6"/>
</dbReference>
<feature type="repeat" description="TPR" evidence="3">
    <location>
        <begin position="66"/>
        <end position="99"/>
    </location>
</feature>
<dbReference type="PANTHER" id="PTHR44858">
    <property type="entry name" value="TETRATRICOPEPTIDE REPEAT PROTEIN 6"/>
    <property type="match status" value="1"/>
</dbReference>
<protein>
    <submittedName>
        <fullName evidence="5">TPR domain protein</fullName>
    </submittedName>
</protein>
<organism evidence="5 6">
    <name type="scientific">Acidisarcina polymorpha</name>
    <dbReference type="NCBI Taxonomy" id="2211140"/>
    <lineage>
        <taxon>Bacteria</taxon>
        <taxon>Pseudomonadati</taxon>
        <taxon>Acidobacteriota</taxon>
        <taxon>Terriglobia</taxon>
        <taxon>Terriglobales</taxon>
        <taxon>Acidobacteriaceae</taxon>
        <taxon>Acidisarcina</taxon>
    </lineage>
</organism>
<dbReference type="KEGG" id="abas:ACPOL_2388"/>
<evidence type="ECO:0000256" key="1">
    <source>
        <dbReference type="ARBA" id="ARBA00022737"/>
    </source>
</evidence>
<feature type="chain" id="PRO_5016374142" evidence="4">
    <location>
        <begin position="22"/>
        <end position="399"/>
    </location>
</feature>
<keyword evidence="4" id="KW-0732">Signal</keyword>
<dbReference type="Gene3D" id="1.25.40.10">
    <property type="entry name" value="Tetratricopeptide repeat domain"/>
    <property type="match status" value="2"/>
</dbReference>
<evidence type="ECO:0000256" key="2">
    <source>
        <dbReference type="ARBA" id="ARBA00022803"/>
    </source>
</evidence>
<reference evidence="5 6" key="1">
    <citation type="journal article" date="2018" name="Front. Microbiol.">
        <title>Hydrolytic Capabilities as a Key to Environmental Success: Chitinolytic and Cellulolytic Acidobacteria From Acidic Sub-arctic Soils and Boreal Peatlands.</title>
        <authorList>
            <person name="Belova S.E."/>
            <person name="Ravin N.V."/>
            <person name="Pankratov T.A."/>
            <person name="Rakitin A.L."/>
            <person name="Ivanova A.A."/>
            <person name="Beletsky A.V."/>
            <person name="Mardanov A.V."/>
            <person name="Sinninghe Damste J.S."/>
            <person name="Dedysh S.N."/>
        </authorList>
    </citation>
    <scope>NUCLEOTIDE SEQUENCE [LARGE SCALE GENOMIC DNA]</scope>
    <source>
        <strain evidence="5 6">SBC82</strain>
    </source>
</reference>
<evidence type="ECO:0000256" key="4">
    <source>
        <dbReference type="SAM" id="SignalP"/>
    </source>
</evidence>
<name>A0A2Z5FYC0_9BACT</name>
<dbReference type="Pfam" id="PF13432">
    <property type="entry name" value="TPR_16"/>
    <property type="match status" value="2"/>
</dbReference>
<feature type="repeat" description="TPR" evidence="3">
    <location>
        <begin position="200"/>
        <end position="233"/>
    </location>
</feature>
<dbReference type="InterPro" id="IPR011990">
    <property type="entry name" value="TPR-like_helical_dom_sf"/>
</dbReference>
<keyword evidence="1" id="KW-0677">Repeat</keyword>
<evidence type="ECO:0000313" key="6">
    <source>
        <dbReference type="Proteomes" id="UP000253606"/>
    </source>
</evidence>
<feature type="repeat" description="TPR" evidence="3">
    <location>
        <begin position="306"/>
        <end position="339"/>
    </location>
</feature>
<proteinExistence type="predicted"/>
<dbReference type="Proteomes" id="UP000253606">
    <property type="component" value="Chromosome"/>
</dbReference>
<accession>A0A2Z5FYC0</accession>
<dbReference type="Pfam" id="PF13181">
    <property type="entry name" value="TPR_8"/>
    <property type="match status" value="1"/>
</dbReference>
<dbReference type="InterPro" id="IPR019734">
    <property type="entry name" value="TPR_rpt"/>
</dbReference>
<keyword evidence="6" id="KW-1185">Reference proteome</keyword>
<dbReference type="InterPro" id="IPR050498">
    <property type="entry name" value="Ycf3"/>
</dbReference>
<gene>
    <name evidence="5" type="ORF">ACPOL_2388</name>
</gene>
<dbReference type="AlphaFoldDB" id="A0A2Z5FYC0"/>
<dbReference type="PROSITE" id="PS50005">
    <property type="entry name" value="TPR"/>
    <property type="match status" value="3"/>
</dbReference>
<feature type="signal peptide" evidence="4">
    <location>
        <begin position="1"/>
        <end position="21"/>
    </location>
</feature>
<dbReference type="PANTHER" id="PTHR44858:SF1">
    <property type="entry name" value="UDP-N-ACETYLGLUCOSAMINE--PEPTIDE N-ACETYLGLUCOSAMINYLTRANSFERASE SPINDLY-RELATED"/>
    <property type="match status" value="1"/>
</dbReference>
<dbReference type="SUPFAM" id="SSF48452">
    <property type="entry name" value="TPR-like"/>
    <property type="match status" value="2"/>
</dbReference>
<sequence>MIRLGIRGSLLLMLVGISAYGVCQSSSATEQVEAHIREAHRLLSENRPAEAVPEFEAVVALDPANVDARGNLGVLLFFEKNYAAAIPQLREALRLKPDLWKIQALLGMAEHRSGDNAAARSDLEKSLPELQEKKIRIEAGLELVELDSASDDLEKAAAVVSTLLALDPENPQLLYTAYQIHSDLARQAILSLSLVAPKSALMYQAAAHEAARRGDTASAIVHYREALKIDPKLPGLHFELAEMLSSLPATAASSVEAKSEYEAALAQNSFDERAELRLAEIAMQANDQTKAYAFGARALQLQPDDAEANYEVAKMLLAMDQPAKAEPLLEHAVRLDPTNAVIHFRLSTVYHRLGRNVDAEREVQEYHKYKDLKEHLRVTWKELQLNPEKQGVFESKIEK</sequence>
<keyword evidence="2 3" id="KW-0802">TPR repeat</keyword>
<evidence type="ECO:0000313" key="5">
    <source>
        <dbReference type="EMBL" id="AXC11710.1"/>
    </source>
</evidence>
<dbReference type="EMBL" id="CP030840">
    <property type="protein sequence ID" value="AXC11710.1"/>
    <property type="molecule type" value="Genomic_DNA"/>
</dbReference>
<dbReference type="Pfam" id="PF14559">
    <property type="entry name" value="TPR_19"/>
    <property type="match status" value="1"/>
</dbReference>